<organism evidence="3 4">
    <name type="scientific">Thelephora terrestris</name>
    <dbReference type="NCBI Taxonomy" id="56493"/>
    <lineage>
        <taxon>Eukaryota</taxon>
        <taxon>Fungi</taxon>
        <taxon>Dikarya</taxon>
        <taxon>Basidiomycota</taxon>
        <taxon>Agaricomycotina</taxon>
        <taxon>Agaricomycetes</taxon>
        <taxon>Thelephorales</taxon>
        <taxon>Thelephoraceae</taxon>
        <taxon>Thelephora</taxon>
    </lineage>
</organism>
<sequence>MARQTGTVDRVLKSMDPAEAVTLNDFRCARQAEYRHGNRNRCLKGTRGTILDEIELWACDSYKAPVYWLNGLAGTGKSTIAQTIAERLFVEGRLGASFFCSRDFEDRSDLRFIFPTLAVQLARTHTEFRSILVTLVRSDPEVAHESLYGQMNRLIVQPLVESEISTVIVIDALDECKDDEPASAILSVLGQFVDQIPKVKFFVTGRPEPRIRNGFRLPLLAKVTDVFVLHDVEPGRVNSDIRLFYKHNCSEVKSRQCGLDDWPTEEQLDLLCERAAGLFIYAIATVRFIDLKNMNPRKQLDRLIRSQESGSEGKTKLGAGATLDSLYTTILREAFGDDDPENDPKVRSVLGAVILAANPLSPSAIAAILGFDDVADVYPLLSSVHSLLILQENFDHPVQPFHKSFPDYIVDPTRCTDSRFCVHPPDQHTELLIGCLELMNQRLERNMCKLPDGVINTEVKDLNWRAEQHIDKALEYACRSWHKHLNDTRPAQKLKITPILHQFLEEKFLCWLEVLSVLGATREAVDAMERIEKWSDLPRTLDLTRDYFRFVLTFFGVISTSAPHIYTSALPLSPQTSIVRELYEQHACPLTRVVQGLPTSWDLIPATMYHEHILGSVAWSQCNRFIAVAKSEVTEILDVATLERLNTFESHPPRNRSLSFSPDGHTLTQFYEEGLNSWDVQTGGPVGAVFSSDVDIDDFLSSAYSMDGKILAVSGSSYRDSTLTFTIVTYDLLSWTHTRSYHVPEGRIIPPIWTHGGCLRFATVKPGSIEIWEAEFTSVHTPAITESYATPDEIADIEQSHFLFLPALSQLAFAVQDTVSVWDVRDSRFLLKHGPIPTSEDFKMSFSSDGRLFSSTVGREIYVWKRSLPSYGLHQKLTFPSAGAEPLFSPNGESIVAAGHRSIRVWRTRDQILSPPNVPVYESHSSFILGFSPKNALSASVRLLGTTVTIRDLQSGDTRLTIDASMKIMYLRVTRSAVAVAGEGRVIIWNIPEENCVGARASVKDSAHIATLDLPGPHLYGSREESISADLSRIVVLMYAHDPQMSNRLQIHDTSTGRLLAGLEPFPHAYSHVDLGEHEVWCNFGTYANGWEVTEDRESGTTTLKPLSADMRPQQPPPWGSQCGYEVTQDGWVLSPTKKRLLWLPHHWRSSHRDRIWSGRFLGLKHNGLPEAVILEFLE</sequence>
<evidence type="ECO:0000259" key="2">
    <source>
        <dbReference type="PROSITE" id="PS50837"/>
    </source>
</evidence>
<dbReference type="PANTHER" id="PTHR10039">
    <property type="entry name" value="AMELOGENIN"/>
    <property type="match status" value="1"/>
</dbReference>
<dbReference type="InterPro" id="IPR056884">
    <property type="entry name" value="NPHP3-like_N"/>
</dbReference>
<dbReference type="SUPFAM" id="SSF50978">
    <property type="entry name" value="WD40 repeat-like"/>
    <property type="match status" value="1"/>
</dbReference>
<dbReference type="InterPro" id="IPR036322">
    <property type="entry name" value="WD40_repeat_dom_sf"/>
</dbReference>
<evidence type="ECO:0000313" key="4">
    <source>
        <dbReference type="Proteomes" id="UP000736335"/>
    </source>
</evidence>
<dbReference type="Gene3D" id="2.130.10.10">
    <property type="entry name" value="YVTN repeat-like/Quinoprotein amine dehydrogenase"/>
    <property type="match status" value="2"/>
</dbReference>
<dbReference type="Proteomes" id="UP000736335">
    <property type="component" value="Unassembled WGS sequence"/>
</dbReference>
<dbReference type="InterPro" id="IPR027417">
    <property type="entry name" value="P-loop_NTPase"/>
</dbReference>
<proteinExistence type="predicted"/>
<name>A0A9P6HGG5_9AGAM</name>
<comment type="caution">
    <text evidence="3">The sequence shown here is derived from an EMBL/GenBank/DDBJ whole genome shotgun (WGS) entry which is preliminary data.</text>
</comment>
<dbReference type="EMBL" id="WIUZ02000006">
    <property type="protein sequence ID" value="KAF9786255.1"/>
    <property type="molecule type" value="Genomic_DNA"/>
</dbReference>
<accession>A0A9P6HGG5</accession>
<evidence type="ECO:0000313" key="3">
    <source>
        <dbReference type="EMBL" id="KAF9786255.1"/>
    </source>
</evidence>
<dbReference type="InterPro" id="IPR015943">
    <property type="entry name" value="WD40/YVTN_repeat-like_dom_sf"/>
</dbReference>
<feature type="domain" description="NACHT" evidence="2">
    <location>
        <begin position="65"/>
        <end position="207"/>
    </location>
</feature>
<gene>
    <name evidence="3" type="ORF">BJ322DRAFT_775253</name>
</gene>
<dbReference type="Gene3D" id="3.40.50.300">
    <property type="entry name" value="P-loop containing nucleotide triphosphate hydrolases"/>
    <property type="match status" value="1"/>
</dbReference>
<protein>
    <recommendedName>
        <fullName evidence="2">NACHT domain-containing protein</fullName>
    </recommendedName>
</protein>
<dbReference type="PANTHER" id="PTHR10039:SF14">
    <property type="entry name" value="NACHT DOMAIN-CONTAINING PROTEIN"/>
    <property type="match status" value="1"/>
</dbReference>
<dbReference type="OrthoDB" id="538223at2759"/>
<keyword evidence="1" id="KW-0677">Repeat</keyword>
<dbReference type="InterPro" id="IPR007111">
    <property type="entry name" value="NACHT_NTPase"/>
</dbReference>
<reference evidence="3" key="2">
    <citation type="submission" date="2020-11" db="EMBL/GenBank/DDBJ databases">
        <authorList>
            <consortium name="DOE Joint Genome Institute"/>
            <person name="Kuo A."/>
            <person name="Miyauchi S."/>
            <person name="Kiss E."/>
            <person name="Drula E."/>
            <person name="Kohler A."/>
            <person name="Sanchez-Garcia M."/>
            <person name="Andreopoulos B."/>
            <person name="Barry K.W."/>
            <person name="Bonito G."/>
            <person name="Buee M."/>
            <person name="Carver A."/>
            <person name="Chen C."/>
            <person name="Cichocki N."/>
            <person name="Clum A."/>
            <person name="Culley D."/>
            <person name="Crous P.W."/>
            <person name="Fauchery L."/>
            <person name="Girlanda M."/>
            <person name="Hayes R."/>
            <person name="Keri Z."/>
            <person name="Labutti K."/>
            <person name="Lipzen A."/>
            <person name="Lombard V."/>
            <person name="Magnuson J."/>
            <person name="Maillard F."/>
            <person name="Morin E."/>
            <person name="Murat C."/>
            <person name="Nolan M."/>
            <person name="Ohm R."/>
            <person name="Pangilinan J."/>
            <person name="Pereira M."/>
            <person name="Perotto S."/>
            <person name="Peter M."/>
            <person name="Riley R."/>
            <person name="Sitrit Y."/>
            <person name="Stielow B."/>
            <person name="Szollosi G."/>
            <person name="Zifcakova L."/>
            <person name="Stursova M."/>
            <person name="Spatafora J.W."/>
            <person name="Tedersoo L."/>
            <person name="Vaario L.-M."/>
            <person name="Yamada A."/>
            <person name="Yan M."/>
            <person name="Wang P."/>
            <person name="Xu J."/>
            <person name="Bruns T."/>
            <person name="Baldrian P."/>
            <person name="Vilgalys R."/>
            <person name="Henrissat B."/>
            <person name="Grigoriev I.V."/>
            <person name="Hibbett D."/>
            <person name="Nagy L.G."/>
            <person name="Martin F.M."/>
        </authorList>
    </citation>
    <scope>NUCLEOTIDE SEQUENCE</scope>
    <source>
        <strain evidence="3">UH-Tt-Lm1</strain>
    </source>
</reference>
<dbReference type="PROSITE" id="PS50837">
    <property type="entry name" value="NACHT"/>
    <property type="match status" value="1"/>
</dbReference>
<reference evidence="3" key="1">
    <citation type="journal article" date="2020" name="Nat. Commun.">
        <title>Large-scale genome sequencing of mycorrhizal fungi provides insights into the early evolution of symbiotic traits.</title>
        <authorList>
            <person name="Miyauchi S."/>
            <person name="Kiss E."/>
            <person name="Kuo A."/>
            <person name="Drula E."/>
            <person name="Kohler A."/>
            <person name="Sanchez-Garcia M."/>
            <person name="Morin E."/>
            <person name="Andreopoulos B."/>
            <person name="Barry K.W."/>
            <person name="Bonito G."/>
            <person name="Buee M."/>
            <person name="Carver A."/>
            <person name="Chen C."/>
            <person name="Cichocki N."/>
            <person name="Clum A."/>
            <person name="Culley D."/>
            <person name="Crous P.W."/>
            <person name="Fauchery L."/>
            <person name="Girlanda M."/>
            <person name="Hayes R.D."/>
            <person name="Keri Z."/>
            <person name="LaButti K."/>
            <person name="Lipzen A."/>
            <person name="Lombard V."/>
            <person name="Magnuson J."/>
            <person name="Maillard F."/>
            <person name="Murat C."/>
            <person name="Nolan M."/>
            <person name="Ohm R.A."/>
            <person name="Pangilinan J."/>
            <person name="Pereira M.F."/>
            <person name="Perotto S."/>
            <person name="Peter M."/>
            <person name="Pfister S."/>
            <person name="Riley R."/>
            <person name="Sitrit Y."/>
            <person name="Stielow J.B."/>
            <person name="Szollosi G."/>
            <person name="Zifcakova L."/>
            <person name="Stursova M."/>
            <person name="Spatafora J.W."/>
            <person name="Tedersoo L."/>
            <person name="Vaario L.M."/>
            <person name="Yamada A."/>
            <person name="Yan M."/>
            <person name="Wang P."/>
            <person name="Xu J."/>
            <person name="Bruns T."/>
            <person name="Baldrian P."/>
            <person name="Vilgalys R."/>
            <person name="Dunand C."/>
            <person name="Henrissat B."/>
            <person name="Grigoriev I.V."/>
            <person name="Hibbett D."/>
            <person name="Nagy L.G."/>
            <person name="Martin F.M."/>
        </authorList>
    </citation>
    <scope>NUCLEOTIDE SEQUENCE</scope>
    <source>
        <strain evidence="3">UH-Tt-Lm1</strain>
    </source>
</reference>
<evidence type="ECO:0000256" key="1">
    <source>
        <dbReference type="ARBA" id="ARBA00022737"/>
    </source>
</evidence>
<keyword evidence="4" id="KW-1185">Reference proteome</keyword>
<dbReference type="AlphaFoldDB" id="A0A9P6HGG5"/>
<dbReference type="SUPFAM" id="SSF52540">
    <property type="entry name" value="P-loop containing nucleoside triphosphate hydrolases"/>
    <property type="match status" value="1"/>
</dbReference>
<dbReference type="Pfam" id="PF24883">
    <property type="entry name" value="NPHP3_N"/>
    <property type="match status" value="1"/>
</dbReference>